<organism evidence="1 2">
    <name type="scientific">Pseudomonas taetrolens</name>
    <dbReference type="NCBI Taxonomy" id="47884"/>
    <lineage>
        <taxon>Bacteria</taxon>
        <taxon>Pseudomonadati</taxon>
        <taxon>Pseudomonadota</taxon>
        <taxon>Gammaproteobacteria</taxon>
        <taxon>Pseudomonadales</taxon>
        <taxon>Pseudomonadaceae</taxon>
        <taxon>Pseudomonas</taxon>
    </lineage>
</organism>
<comment type="caution">
    <text evidence="1">The sequence shown here is derived from an EMBL/GenBank/DDBJ whole genome shotgun (WGS) entry which is preliminary data.</text>
</comment>
<sequence>MYELSLVRTLKVLSCEHNLARTHYWKYAAHCWCACAHLGSDRPG</sequence>
<dbReference type="Proteomes" id="UP000183155">
    <property type="component" value="Unassembled WGS sequence"/>
</dbReference>
<evidence type="ECO:0008006" key="3">
    <source>
        <dbReference type="Google" id="ProtNLM"/>
    </source>
</evidence>
<name>A0A1H5CYV1_PSETA</name>
<protein>
    <recommendedName>
        <fullName evidence="3">Transposase</fullName>
    </recommendedName>
</protein>
<keyword evidence="2" id="KW-1185">Reference proteome</keyword>
<evidence type="ECO:0000313" key="2">
    <source>
        <dbReference type="Proteomes" id="UP000183155"/>
    </source>
</evidence>
<proteinExistence type="predicted"/>
<gene>
    <name evidence="1" type="ORF">SAMN04490203_4532</name>
</gene>
<accession>A0A1H5CYV1</accession>
<dbReference type="EMBL" id="FNRS01000002">
    <property type="protein sequence ID" value="SED71865.1"/>
    <property type="molecule type" value="Genomic_DNA"/>
</dbReference>
<evidence type="ECO:0000313" key="1">
    <source>
        <dbReference type="EMBL" id="SED71865.1"/>
    </source>
</evidence>
<reference evidence="1 2" key="1">
    <citation type="submission" date="2016-10" db="EMBL/GenBank/DDBJ databases">
        <authorList>
            <person name="Varghese N."/>
            <person name="Submissions S."/>
        </authorList>
    </citation>
    <scope>NUCLEOTIDE SEQUENCE [LARGE SCALE GENOMIC DNA]</scope>
    <source>
        <strain evidence="1 2">BS3652</strain>
    </source>
</reference>